<dbReference type="PANTHER" id="PTHR21389">
    <property type="entry name" value="P53 INDUCED PROTEIN"/>
    <property type="match status" value="1"/>
</dbReference>
<name>A0A4Y7QLA2_9AGAM</name>
<comment type="subcellular location">
    <subcellularLocation>
        <location evidence="1">Membrane</location>
        <topology evidence="1">Multi-pass membrane protein</topology>
    </subcellularLocation>
</comment>
<feature type="region of interest" description="Disordered" evidence="5">
    <location>
        <begin position="1"/>
        <end position="22"/>
    </location>
</feature>
<sequence length="399" mass="44180">MSRPSIRGTPSQSGYASPQYPPSYSGHSVSARSSYPQFLSLPETLKLQVSWALKGLLDAFRWDIVFTTVTGDPEIRGNVLKSLLLNALSLTSIYVFDLLLQPMVRDQQKWLHRNVGWFYQVLWLLPVVGASLYLNTTWCAVVAKRTYALQHGSRHAPPPSTYSGMLTALAESAYRGVMVFTSVFVSFVLSYVPLVGPSVGFVFFCWIDAYYCFEFIWIARGYTLAQRIRHVEERWAYYLAFGFPAAALCMLGSSLANAASFALVLPSFIIMAMRANPVPSHPYNPLPPSPTSPPDAPIRYPSPFIPIRIPVFAPVIWINDAIVSVLSVGIGKGKGDRRTTIQKVRRPRGMSESTVASVEEGTFDERIEMKTLGSPTPSSPRVGKGSRRSGAALDRRKAD</sequence>
<proteinExistence type="predicted"/>
<feature type="transmembrane region" description="Helical" evidence="6">
    <location>
        <begin position="83"/>
        <end position="101"/>
    </location>
</feature>
<protein>
    <recommendedName>
        <fullName evidence="9">EI24-domain-containing protein</fullName>
    </recommendedName>
</protein>
<evidence type="ECO:0000313" key="7">
    <source>
        <dbReference type="EMBL" id="TDL27609.1"/>
    </source>
</evidence>
<dbReference type="PANTHER" id="PTHR21389:SF0">
    <property type="entry name" value="ETOPOSIDE-INDUCED PROTEIN 2.4 HOMOLOG"/>
    <property type="match status" value="1"/>
</dbReference>
<dbReference type="AlphaFoldDB" id="A0A4Y7QLA2"/>
<evidence type="ECO:0000256" key="4">
    <source>
        <dbReference type="ARBA" id="ARBA00023136"/>
    </source>
</evidence>
<dbReference type="InterPro" id="IPR059112">
    <property type="entry name" value="CysZ/EI24"/>
</dbReference>
<organism evidence="7 8">
    <name type="scientific">Rickenella mellea</name>
    <dbReference type="NCBI Taxonomy" id="50990"/>
    <lineage>
        <taxon>Eukaryota</taxon>
        <taxon>Fungi</taxon>
        <taxon>Dikarya</taxon>
        <taxon>Basidiomycota</taxon>
        <taxon>Agaricomycotina</taxon>
        <taxon>Agaricomycetes</taxon>
        <taxon>Hymenochaetales</taxon>
        <taxon>Rickenellaceae</taxon>
        <taxon>Rickenella</taxon>
    </lineage>
</organism>
<evidence type="ECO:0000256" key="2">
    <source>
        <dbReference type="ARBA" id="ARBA00022692"/>
    </source>
</evidence>
<dbReference type="GO" id="GO:0016236">
    <property type="term" value="P:macroautophagy"/>
    <property type="evidence" value="ECO:0007669"/>
    <property type="project" value="TreeGrafter"/>
</dbReference>
<accession>A0A4Y7QLA2</accession>
<keyword evidence="8" id="KW-1185">Reference proteome</keyword>
<dbReference type="EMBL" id="ML170159">
    <property type="protein sequence ID" value="TDL27609.1"/>
    <property type="molecule type" value="Genomic_DNA"/>
</dbReference>
<dbReference type="GO" id="GO:0016020">
    <property type="term" value="C:membrane"/>
    <property type="evidence" value="ECO:0007669"/>
    <property type="project" value="UniProtKB-SubCell"/>
</dbReference>
<evidence type="ECO:0000256" key="5">
    <source>
        <dbReference type="SAM" id="MobiDB-lite"/>
    </source>
</evidence>
<reference evidence="7 8" key="1">
    <citation type="submission" date="2018-06" db="EMBL/GenBank/DDBJ databases">
        <title>A transcriptomic atlas of mushroom development highlights an independent origin of complex multicellularity.</title>
        <authorList>
            <consortium name="DOE Joint Genome Institute"/>
            <person name="Krizsan K."/>
            <person name="Almasi E."/>
            <person name="Merenyi Z."/>
            <person name="Sahu N."/>
            <person name="Viragh M."/>
            <person name="Koszo T."/>
            <person name="Mondo S."/>
            <person name="Kiss B."/>
            <person name="Balint B."/>
            <person name="Kues U."/>
            <person name="Barry K."/>
            <person name="Hegedus J.C."/>
            <person name="Henrissat B."/>
            <person name="Johnson J."/>
            <person name="Lipzen A."/>
            <person name="Ohm R."/>
            <person name="Nagy I."/>
            <person name="Pangilinan J."/>
            <person name="Yan J."/>
            <person name="Xiong Y."/>
            <person name="Grigoriev I.V."/>
            <person name="Hibbett D.S."/>
            <person name="Nagy L.G."/>
        </authorList>
    </citation>
    <scope>NUCLEOTIDE SEQUENCE [LARGE SCALE GENOMIC DNA]</scope>
    <source>
        <strain evidence="7 8">SZMC22713</strain>
    </source>
</reference>
<keyword evidence="2 6" id="KW-0812">Transmembrane</keyword>
<evidence type="ECO:0000313" key="8">
    <source>
        <dbReference type="Proteomes" id="UP000294933"/>
    </source>
</evidence>
<dbReference type="VEuPathDB" id="FungiDB:BD410DRAFT_740801"/>
<gene>
    <name evidence="7" type="ORF">BD410DRAFT_740801</name>
</gene>
<evidence type="ECO:0008006" key="9">
    <source>
        <dbReference type="Google" id="ProtNLM"/>
    </source>
</evidence>
<keyword evidence="3 6" id="KW-1133">Transmembrane helix</keyword>
<evidence type="ECO:0000256" key="6">
    <source>
        <dbReference type="SAM" id="Phobius"/>
    </source>
</evidence>
<keyword evidence="4 6" id="KW-0472">Membrane</keyword>
<feature type="region of interest" description="Disordered" evidence="5">
    <location>
        <begin position="332"/>
        <end position="399"/>
    </location>
</feature>
<feature type="transmembrane region" description="Helical" evidence="6">
    <location>
        <begin position="235"/>
        <end position="253"/>
    </location>
</feature>
<feature type="transmembrane region" description="Helical" evidence="6">
    <location>
        <begin position="200"/>
        <end position="223"/>
    </location>
</feature>
<evidence type="ECO:0000256" key="3">
    <source>
        <dbReference type="ARBA" id="ARBA00022989"/>
    </source>
</evidence>
<feature type="transmembrane region" description="Helical" evidence="6">
    <location>
        <begin position="121"/>
        <end position="143"/>
    </location>
</feature>
<evidence type="ECO:0000256" key="1">
    <source>
        <dbReference type="ARBA" id="ARBA00004141"/>
    </source>
</evidence>
<feature type="transmembrane region" description="Helical" evidence="6">
    <location>
        <begin position="173"/>
        <end position="194"/>
    </location>
</feature>
<dbReference type="GO" id="GO:0005783">
    <property type="term" value="C:endoplasmic reticulum"/>
    <property type="evidence" value="ECO:0007669"/>
    <property type="project" value="TreeGrafter"/>
</dbReference>
<dbReference type="OrthoDB" id="266518at2759"/>
<dbReference type="Pfam" id="PF07264">
    <property type="entry name" value="EI24"/>
    <property type="match status" value="1"/>
</dbReference>
<dbReference type="Proteomes" id="UP000294933">
    <property type="component" value="Unassembled WGS sequence"/>
</dbReference>